<evidence type="ECO:0000313" key="2">
    <source>
        <dbReference type="Proteomes" id="UP000828390"/>
    </source>
</evidence>
<evidence type="ECO:0000313" key="1">
    <source>
        <dbReference type="EMBL" id="KAH3695793.1"/>
    </source>
</evidence>
<name>A0A9D3Y8I2_DREPO</name>
<dbReference type="AlphaFoldDB" id="A0A9D3Y8I2"/>
<reference evidence="1" key="1">
    <citation type="journal article" date="2019" name="bioRxiv">
        <title>The Genome of the Zebra Mussel, Dreissena polymorpha: A Resource for Invasive Species Research.</title>
        <authorList>
            <person name="McCartney M.A."/>
            <person name="Auch B."/>
            <person name="Kono T."/>
            <person name="Mallez S."/>
            <person name="Zhang Y."/>
            <person name="Obille A."/>
            <person name="Becker A."/>
            <person name="Abrahante J.E."/>
            <person name="Garbe J."/>
            <person name="Badalamenti J.P."/>
            <person name="Herman A."/>
            <person name="Mangelson H."/>
            <person name="Liachko I."/>
            <person name="Sullivan S."/>
            <person name="Sone E.D."/>
            <person name="Koren S."/>
            <person name="Silverstein K.A.T."/>
            <person name="Beckman K.B."/>
            <person name="Gohl D.M."/>
        </authorList>
    </citation>
    <scope>NUCLEOTIDE SEQUENCE</scope>
    <source>
        <strain evidence="1">Duluth1</strain>
        <tissue evidence="1">Whole animal</tissue>
    </source>
</reference>
<keyword evidence="2" id="KW-1185">Reference proteome</keyword>
<comment type="caution">
    <text evidence="1">The sequence shown here is derived from an EMBL/GenBank/DDBJ whole genome shotgun (WGS) entry which is preliminary data.</text>
</comment>
<sequence>MTMISIYSILESDNHSSAEYLKQLILMLLYNVCGRMDKSGAEDTGWFILL</sequence>
<dbReference type="Proteomes" id="UP000828390">
    <property type="component" value="Unassembled WGS sequence"/>
</dbReference>
<gene>
    <name evidence="1" type="ORF">DPMN_083252</name>
</gene>
<accession>A0A9D3Y8I2</accession>
<dbReference type="EMBL" id="JAIWYP010000016">
    <property type="protein sequence ID" value="KAH3695793.1"/>
    <property type="molecule type" value="Genomic_DNA"/>
</dbReference>
<organism evidence="1 2">
    <name type="scientific">Dreissena polymorpha</name>
    <name type="common">Zebra mussel</name>
    <name type="synonym">Mytilus polymorpha</name>
    <dbReference type="NCBI Taxonomy" id="45954"/>
    <lineage>
        <taxon>Eukaryota</taxon>
        <taxon>Metazoa</taxon>
        <taxon>Spiralia</taxon>
        <taxon>Lophotrochozoa</taxon>
        <taxon>Mollusca</taxon>
        <taxon>Bivalvia</taxon>
        <taxon>Autobranchia</taxon>
        <taxon>Heteroconchia</taxon>
        <taxon>Euheterodonta</taxon>
        <taxon>Imparidentia</taxon>
        <taxon>Neoheterodontei</taxon>
        <taxon>Myida</taxon>
        <taxon>Dreissenoidea</taxon>
        <taxon>Dreissenidae</taxon>
        <taxon>Dreissena</taxon>
    </lineage>
</organism>
<proteinExistence type="predicted"/>
<protein>
    <submittedName>
        <fullName evidence="1">Uncharacterized protein</fullName>
    </submittedName>
</protein>
<reference evidence="1" key="2">
    <citation type="submission" date="2020-11" db="EMBL/GenBank/DDBJ databases">
        <authorList>
            <person name="McCartney M.A."/>
            <person name="Auch B."/>
            <person name="Kono T."/>
            <person name="Mallez S."/>
            <person name="Becker A."/>
            <person name="Gohl D.M."/>
            <person name="Silverstein K.A.T."/>
            <person name="Koren S."/>
            <person name="Bechman K.B."/>
            <person name="Herman A."/>
            <person name="Abrahante J.E."/>
            <person name="Garbe J."/>
        </authorList>
    </citation>
    <scope>NUCLEOTIDE SEQUENCE</scope>
    <source>
        <strain evidence="1">Duluth1</strain>
        <tissue evidence="1">Whole animal</tissue>
    </source>
</reference>